<dbReference type="AlphaFoldDB" id="Q6MW03"/>
<feature type="compositionally biased region" description="Acidic residues" evidence="2">
    <location>
        <begin position="490"/>
        <end position="506"/>
    </location>
</feature>
<dbReference type="CDD" id="cd22249">
    <property type="entry name" value="UDM1_RNF168_RNF169-like"/>
    <property type="match status" value="1"/>
</dbReference>
<feature type="domain" description="DUF676" evidence="3">
    <location>
        <begin position="139"/>
        <end position="258"/>
    </location>
</feature>
<proteinExistence type="inferred from homology"/>
<feature type="region of interest" description="Disordered" evidence="2">
    <location>
        <begin position="19"/>
        <end position="61"/>
    </location>
</feature>
<reference evidence="4" key="2">
    <citation type="submission" date="2003-11" db="EMBL/GenBank/DDBJ databases">
        <authorList>
            <person name="German Neurospora genome project"/>
        </authorList>
    </citation>
    <scope>NUCLEOTIDE SEQUENCE</scope>
</reference>
<dbReference type="PhylomeDB" id="Q6MW03"/>
<feature type="compositionally biased region" description="Basic and acidic residues" evidence="2">
    <location>
        <begin position="507"/>
        <end position="533"/>
    </location>
</feature>
<sequence length="811" mass="89073">MDVAPGRPLARCTASKFVSNPCSVADPPRTMPSIQDLSLKGAASSSSGGPSTRPSSLQLQSPLPSIAVVDKEQQQQQHHQNALEWTAGQGHGLDNSNPPPANYPYSQWNRPADPRTSSTQSLAPSTPTGSYRDPRRTLLVIYIHGFMGNDSSFRSFPAHVHNYLRQALAETHVIHSKIYPRYKTYKSIAVARDNFSNWLLPHESPTTDVILIGHSMGGLLAAEVALLPRQPQDPPAYDDSPFRHRILGTLSLDAPLLGLHPGIVVSGIASLFRKAPSPPGATNAAQESHTLFAQQSPGLSPDASIYSEICPPPEATSPIPRPTPLSTTSSPSASDPFFNPKFFNDVSFVDRGWLKNIAHFAQKHSQENLVEAATNHIISHLEFGGCLADYPGMKSRYNRLRRLEDVDELIQSPMSNEHLVRVRFVNYYTISTGILKDKESRKGSTPKVASEVAAPEDGPSKSKRLEKAPEHRESFDTARSQTSTPRSSTEEDWELTELEPVPEPDDGPVHGRVEAEDKPPAYVSHEELDKTAEHSISNTSGNGNGNVTEPSIETTSLPLPDLPPIPDTPSPPPVIDLSSISDKDARKKAEKDAKQARKEYEAAVKNRDKILKERLKIVEKHEKAQAKLARDIQKEQEKLRKNAEKQEKKDEKEWGRKQKKEEKLRAESTASRIGELETHHLAHNQSLDGGSLSASLGTPAGESSSSSGNVTGKSKSKKKEKGKKPKGGKEEKQKLRKFCMLPSKINGIMDPTWIQVYMEGVDEVGAHCGLFFAGPHYDKLVGDVSSRIMGWVQDDASKRLLLEGMQGLDLD</sequence>
<feature type="region of interest" description="Disordered" evidence="2">
    <location>
        <begin position="629"/>
        <end position="735"/>
    </location>
</feature>
<evidence type="ECO:0000259" key="3">
    <source>
        <dbReference type="Pfam" id="PF05057"/>
    </source>
</evidence>
<dbReference type="EMBL" id="BX842620">
    <property type="protein sequence ID" value="CAE76148.1"/>
    <property type="molecule type" value="Genomic_DNA"/>
</dbReference>
<dbReference type="InterPro" id="IPR029058">
    <property type="entry name" value="AB_hydrolase_fold"/>
</dbReference>
<name>Q6MW03_NEUCS</name>
<dbReference type="Pfam" id="PF05057">
    <property type="entry name" value="DUF676"/>
    <property type="match status" value="1"/>
</dbReference>
<feature type="compositionally biased region" description="Basic and acidic residues" evidence="2">
    <location>
        <begin position="581"/>
        <end position="600"/>
    </location>
</feature>
<protein>
    <submittedName>
        <fullName evidence="4">Uncharacterized protein B11E5.130</fullName>
    </submittedName>
</protein>
<evidence type="ECO:0000256" key="1">
    <source>
        <dbReference type="ARBA" id="ARBA00007920"/>
    </source>
</evidence>
<dbReference type="OMA" id="HVVHSKI"/>
<feature type="compositionally biased region" description="Basic and acidic residues" evidence="2">
    <location>
        <begin position="629"/>
        <end position="666"/>
    </location>
</feature>
<feature type="compositionally biased region" description="Polar residues" evidence="2">
    <location>
        <begin position="477"/>
        <end position="487"/>
    </location>
</feature>
<feature type="compositionally biased region" description="Pro residues" evidence="2">
    <location>
        <begin position="560"/>
        <end position="574"/>
    </location>
</feature>
<feature type="compositionally biased region" description="Low complexity" evidence="2">
    <location>
        <begin position="37"/>
        <end position="61"/>
    </location>
</feature>
<evidence type="ECO:0000313" key="4">
    <source>
        <dbReference type="EMBL" id="CAE76148.1"/>
    </source>
</evidence>
<gene>
    <name evidence="4" type="primary">B11E5.130</name>
</gene>
<feature type="region of interest" description="Disordered" evidence="2">
    <location>
        <begin position="87"/>
        <end position="130"/>
    </location>
</feature>
<feature type="region of interest" description="Disordered" evidence="2">
    <location>
        <begin position="310"/>
        <end position="332"/>
    </location>
</feature>
<feature type="compositionally biased region" description="Basic residues" evidence="2">
    <location>
        <begin position="714"/>
        <end position="726"/>
    </location>
</feature>
<organism evidence="4">
    <name type="scientific">Neurospora crassa</name>
    <dbReference type="NCBI Taxonomy" id="5141"/>
    <lineage>
        <taxon>Eukaryota</taxon>
        <taxon>Fungi</taxon>
        <taxon>Dikarya</taxon>
        <taxon>Ascomycota</taxon>
        <taxon>Pezizomycotina</taxon>
        <taxon>Sordariomycetes</taxon>
        <taxon>Sordariomycetidae</taxon>
        <taxon>Sordariales</taxon>
        <taxon>Sordariaceae</taxon>
        <taxon>Neurospora</taxon>
    </lineage>
</organism>
<dbReference type="PANTHER" id="PTHR47842:SF3">
    <property type="entry name" value="DUF676 DOMAIN-CONTAINING PROTEIN"/>
    <property type="match status" value="1"/>
</dbReference>
<feature type="compositionally biased region" description="Polar residues" evidence="2">
    <location>
        <begin position="115"/>
        <end position="129"/>
    </location>
</feature>
<dbReference type="VEuPathDB" id="FungiDB:NCU01476"/>
<feature type="compositionally biased region" description="Low complexity" evidence="2">
    <location>
        <begin position="686"/>
        <end position="713"/>
    </location>
</feature>
<accession>Q6MW03</accession>
<evidence type="ECO:0000256" key="2">
    <source>
        <dbReference type="SAM" id="MobiDB-lite"/>
    </source>
</evidence>
<dbReference type="PANTHER" id="PTHR47842">
    <property type="entry name" value="EXPRESSED PROTEIN"/>
    <property type="match status" value="1"/>
</dbReference>
<reference evidence="4" key="1">
    <citation type="submission" date="2003-11" db="EMBL/GenBank/DDBJ databases">
        <authorList>
            <person name="Schulte U."/>
            <person name="Aign V."/>
            <person name="Hoheisel J."/>
            <person name="Brandt P."/>
            <person name="Fartmann B."/>
            <person name="Holland R."/>
            <person name="Nyakatura G."/>
            <person name="Mewes H.W."/>
            <person name="Mannhaupt G."/>
        </authorList>
    </citation>
    <scope>NUCLEOTIDE SEQUENCE</scope>
</reference>
<feature type="compositionally biased region" description="Basic and acidic residues" evidence="2">
    <location>
        <begin position="458"/>
        <end position="476"/>
    </location>
</feature>
<feature type="compositionally biased region" description="Pro residues" evidence="2">
    <location>
        <begin position="310"/>
        <end position="323"/>
    </location>
</feature>
<dbReference type="InterPro" id="IPR007751">
    <property type="entry name" value="DUF676_lipase-like"/>
</dbReference>
<dbReference type="SUPFAM" id="SSF53474">
    <property type="entry name" value="alpha/beta-Hydrolases"/>
    <property type="match status" value="1"/>
</dbReference>
<feature type="region of interest" description="Disordered" evidence="2">
    <location>
        <begin position="438"/>
        <end position="600"/>
    </location>
</feature>
<dbReference type="Gene3D" id="3.40.50.1820">
    <property type="entry name" value="alpha/beta hydrolase"/>
    <property type="match status" value="1"/>
</dbReference>
<comment type="similarity">
    <text evidence="1">Belongs to the putative lipase ROG1 family.</text>
</comment>